<dbReference type="GO" id="GO:0005634">
    <property type="term" value="C:nucleus"/>
    <property type="evidence" value="ECO:0007669"/>
    <property type="project" value="TreeGrafter"/>
</dbReference>
<keyword evidence="3" id="KW-0378">Hydrolase</keyword>
<feature type="region of interest" description="Disordered" evidence="6">
    <location>
        <begin position="119"/>
        <end position="152"/>
    </location>
</feature>
<accession>A0A6C1EIJ4</accession>
<dbReference type="GO" id="GO:0016929">
    <property type="term" value="F:deSUMOylase activity"/>
    <property type="evidence" value="ECO:0007669"/>
    <property type="project" value="TreeGrafter"/>
</dbReference>
<evidence type="ECO:0000256" key="3">
    <source>
        <dbReference type="ARBA" id="ARBA00022801"/>
    </source>
</evidence>
<protein>
    <submittedName>
        <fullName evidence="8">Smt3-specific protease</fullName>
    </submittedName>
</protein>
<evidence type="ECO:0000313" key="8">
    <source>
        <dbReference type="EMBL" id="QID88407.1"/>
    </source>
</evidence>
<keyword evidence="4" id="KW-0788">Thiol protease</keyword>
<evidence type="ECO:0000259" key="7">
    <source>
        <dbReference type="PROSITE" id="PS50600"/>
    </source>
</evidence>
<evidence type="ECO:0000256" key="4">
    <source>
        <dbReference type="ARBA" id="ARBA00022807"/>
    </source>
</evidence>
<dbReference type="Pfam" id="PF02902">
    <property type="entry name" value="Peptidase_C48"/>
    <property type="match status" value="1"/>
</dbReference>
<feature type="domain" description="Ubiquitin-like protease family profile" evidence="7">
    <location>
        <begin position="437"/>
        <end position="595"/>
    </location>
</feature>
<dbReference type="Proteomes" id="UP000501346">
    <property type="component" value="Chromosome SeXVI"/>
</dbReference>
<keyword evidence="5" id="KW-0175">Coiled coil</keyword>
<dbReference type="GO" id="GO:0006508">
    <property type="term" value="P:proteolysis"/>
    <property type="evidence" value="ECO:0007669"/>
    <property type="project" value="UniProtKB-KW"/>
</dbReference>
<feature type="region of interest" description="Disordered" evidence="6">
    <location>
        <begin position="1"/>
        <end position="20"/>
    </location>
</feature>
<comment type="similarity">
    <text evidence="1">Belongs to the peptidase C48 family.</text>
</comment>
<proteinExistence type="inferred from homology"/>
<feature type="coiled-coil region" evidence="5">
    <location>
        <begin position="381"/>
        <end position="408"/>
    </location>
</feature>
<dbReference type="AlphaFoldDB" id="A0A6C1EIJ4"/>
<keyword evidence="2 8" id="KW-0645">Protease</keyword>
<dbReference type="SUPFAM" id="SSF54001">
    <property type="entry name" value="Cysteine proteinases"/>
    <property type="match status" value="1"/>
</dbReference>
<dbReference type="PROSITE" id="PS50600">
    <property type="entry name" value="ULP_PROTEASE"/>
    <property type="match status" value="1"/>
</dbReference>
<reference evidence="8 9" key="1">
    <citation type="journal article" date="2019" name="BMC Genomics">
        <title>Chromosome level assembly and comparative genome analysis confirm lager-brewing yeasts originated from a single hybridization.</title>
        <authorList>
            <person name="Salazar A.N."/>
            <person name="Gorter de Vries A.R."/>
            <person name="van den Broek M."/>
            <person name="Brouwers N."/>
            <person name="de la Torre Cortes P."/>
            <person name="Kuijpers N.G.A."/>
            <person name="Daran J.G."/>
            <person name="Abeel T."/>
        </authorList>
    </citation>
    <scope>NUCLEOTIDE SEQUENCE [LARGE SCALE GENOMIC DNA]</scope>
    <source>
        <strain evidence="8 9">CBS 1483</strain>
    </source>
</reference>
<dbReference type="PANTHER" id="PTHR12606:SF154">
    <property type="entry name" value="UBIQUITIN-LIKE-SPECIFIC PROTEASE 1"/>
    <property type="match status" value="1"/>
</dbReference>
<dbReference type="Gene3D" id="1.10.418.20">
    <property type="match status" value="1"/>
</dbReference>
<dbReference type="InterPro" id="IPR003653">
    <property type="entry name" value="Peptidase_C48_C"/>
</dbReference>
<organism evidence="8 9">
    <name type="scientific">Saccharomyces pastorianus</name>
    <name type="common">Lager yeast</name>
    <name type="synonym">Saccharomyces cerevisiae x Saccharomyces eubayanus</name>
    <dbReference type="NCBI Taxonomy" id="27292"/>
    <lineage>
        <taxon>Eukaryota</taxon>
        <taxon>Fungi</taxon>
        <taxon>Dikarya</taxon>
        <taxon>Ascomycota</taxon>
        <taxon>Saccharomycotina</taxon>
        <taxon>Saccharomycetes</taxon>
        <taxon>Saccharomycetales</taxon>
        <taxon>Saccharomycetaceae</taxon>
        <taxon>Saccharomyces</taxon>
    </lineage>
</organism>
<evidence type="ECO:0000313" key="9">
    <source>
        <dbReference type="Proteomes" id="UP000501346"/>
    </source>
</evidence>
<feature type="region of interest" description="Disordered" evidence="6">
    <location>
        <begin position="43"/>
        <end position="65"/>
    </location>
</feature>
<feature type="region of interest" description="Disordered" evidence="6">
    <location>
        <begin position="177"/>
        <end position="200"/>
    </location>
</feature>
<dbReference type="EMBL" id="CP049013">
    <property type="protein sequence ID" value="QID88407.1"/>
    <property type="molecule type" value="Genomic_DNA"/>
</dbReference>
<feature type="compositionally biased region" description="Low complexity" evidence="6">
    <location>
        <begin position="130"/>
        <end position="144"/>
    </location>
</feature>
<keyword evidence="9" id="KW-1185">Reference proteome</keyword>
<dbReference type="Gene3D" id="3.30.310.130">
    <property type="entry name" value="Ubiquitin-related"/>
    <property type="match status" value="1"/>
</dbReference>
<dbReference type="InterPro" id="IPR038765">
    <property type="entry name" value="Papain-like_cys_pep_sf"/>
</dbReference>
<gene>
    <name evidence="8" type="primary">ULP1_2</name>
    <name evidence="8" type="ORF">GRS66_011120</name>
</gene>
<evidence type="ECO:0000256" key="1">
    <source>
        <dbReference type="ARBA" id="ARBA00005234"/>
    </source>
</evidence>
<evidence type="ECO:0000256" key="5">
    <source>
        <dbReference type="SAM" id="Coils"/>
    </source>
</evidence>
<sequence length="625" mass="72992">MSTEVDKHRNSLQHHKKNTYSPLFSPISTYRYYPDNRPFRTQLESRRSASSSGVYKKRTNTTRFNHLNDRRVLSMEEAIKDTPERTNRGSFLEGLKDSLWNSGRYLWHTFMKNELHNDDRTELDTNGNANSESSRSSSRSSSNSTRYGLREESPLNIRKHKFDTSIWVLPSKKRRIESEDKSVPSNSSGRSSAYQEGSSDRYNTVTFSKDPFGWNKWKTSAISSSPDTNIFDQNSHSRPQYGTAFIRRNKFVKQNINDTKLVSRAQSEEVTYLRQIFNGEYTVPKILKDERARQLKLMDMDKAKDAGLKNSIIDLTEKIKAILIENNNKNKLQAKDKDDDDLVFVKEKKVSSLEKKHKDYLNQKIKFNKSILKFEKDFKKYNEIINERKKIQEDLKKKKEQLVKKELVPQLSEKDDIQIEKVLVSRENAQLMKRDNLEISVRDFKTLAPKRWLNDTIIEFFMKYIEKSNADTVAFNSFFYTNLSERGYQGVRRWMKRKKTQIDKLDKIFTPINLNQSHWALGIIDLKKKTIGYVDSLSNGPNAMSFAILTDLQKYVIQESKHSMGEDFDLIHLDCPQQPNGYDCGIYVCMNTLYGSADAPLDFNYNDAIRMRRFIAHLILTDALK</sequence>
<name>A0A6C1EIJ4_SACPS</name>
<evidence type="ECO:0000256" key="2">
    <source>
        <dbReference type="ARBA" id="ARBA00022670"/>
    </source>
</evidence>
<feature type="compositionally biased region" description="Polar residues" evidence="6">
    <location>
        <begin position="183"/>
        <end position="200"/>
    </location>
</feature>
<dbReference type="OrthoDB" id="1939479at2759"/>
<evidence type="ECO:0000256" key="6">
    <source>
        <dbReference type="SAM" id="MobiDB-lite"/>
    </source>
</evidence>
<dbReference type="GO" id="GO:0016926">
    <property type="term" value="P:protein desumoylation"/>
    <property type="evidence" value="ECO:0007669"/>
    <property type="project" value="TreeGrafter"/>
</dbReference>
<dbReference type="PANTHER" id="PTHR12606">
    <property type="entry name" value="SENTRIN/SUMO-SPECIFIC PROTEASE"/>
    <property type="match status" value="1"/>
</dbReference>
<dbReference type="FunFam" id="3.30.310.130:FF:000008">
    <property type="entry name" value="Ubiquitin-like-specific protease 1"/>
    <property type="match status" value="1"/>
</dbReference>